<accession>A0A2Z7D0N7</accession>
<dbReference type="SMART" id="SM00129">
    <property type="entry name" value="KISc"/>
    <property type="match status" value="1"/>
</dbReference>
<keyword evidence="8" id="KW-1185">Reference proteome</keyword>
<dbReference type="PRINTS" id="PR00380">
    <property type="entry name" value="KINESINHEAVY"/>
</dbReference>
<evidence type="ECO:0000256" key="2">
    <source>
        <dbReference type="ARBA" id="ARBA00022840"/>
    </source>
</evidence>
<dbReference type="GO" id="GO:0007052">
    <property type="term" value="P:mitotic spindle organization"/>
    <property type="evidence" value="ECO:0007669"/>
    <property type="project" value="TreeGrafter"/>
</dbReference>
<dbReference type="GO" id="GO:0003777">
    <property type="term" value="F:microtubule motor activity"/>
    <property type="evidence" value="ECO:0007669"/>
    <property type="project" value="InterPro"/>
</dbReference>
<organism evidence="7 8">
    <name type="scientific">Dorcoceras hygrometricum</name>
    <dbReference type="NCBI Taxonomy" id="472368"/>
    <lineage>
        <taxon>Eukaryota</taxon>
        <taxon>Viridiplantae</taxon>
        <taxon>Streptophyta</taxon>
        <taxon>Embryophyta</taxon>
        <taxon>Tracheophyta</taxon>
        <taxon>Spermatophyta</taxon>
        <taxon>Magnoliopsida</taxon>
        <taxon>eudicotyledons</taxon>
        <taxon>Gunneridae</taxon>
        <taxon>Pentapetalae</taxon>
        <taxon>asterids</taxon>
        <taxon>lamiids</taxon>
        <taxon>Lamiales</taxon>
        <taxon>Gesneriaceae</taxon>
        <taxon>Didymocarpoideae</taxon>
        <taxon>Trichosporeae</taxon>
        <taxon>Loxocarpinae</taxon>
        <taxon>Dorcoceras</taxon>
    </lineage>
</organism>
<dbReference type="OrthoDB" id="3176171at2759"/>
<dbReference type="InterPro" id="IPR027417">
    <property type="entry name" value="P-loop_NTPase"/>
</dbReference>
<proteinExistence type="inferred from homology"/>
<feature type="domain" description="Kinesin motor" evidence="6">
    <location>
        <begin position="44"/>
        <end position="349"/>
    </location>
</feature>
<comment type="similarity">
    <text evidence="4 5">Belongs to the TRAFAC class myosin-kinesin ATPase superfamily. Kinesin family.</text>
</comment>
<dbReference type="EMBL" id="KQ991570">
    <property type="protein sequence ID" value="KZV51797.1"/>
    <property type="molecule type" value="Genomic_DNA"/>
</dbReference>
<dbReference type="FunFam" id="3.40.850.10:FF:000087">
    <property type="entry name" value="Kinesin-like protein"/>
    <property type="match status" value="1"/>
</dbReference>
<evidence type="ECO:0000256" key="4">
    <source>
        <dbReference type="PROSITE-ProRule" id="PRU00283"/>
    </source>
</evidence>
<dbReference type="GO" id="GO:0005874">
    <property type="term" value="C:microtubule"/>
    <property type="evidence" value="ECO:0007669"/>
    <property type="project" value="UniProtKB-KW"/>
</dbReference>
<dbReference type="GO" id="GO:0007018">
    <property type="term" value="P:microtubule-based movement"/>
    <property type="evidence" value="ECO:0007669"/>
    <property type="project" value="InterPro"/>
</dbReference>
<dbReference type="PANTHER" id="PTHR47969:SF9">
    <property type="entry name" value="KINESIN-LIKE PROTEIN"/>
    <property type="match status" value="1"/>
</dbReference>
<dbReference type="PROSITE" id="PS00411">
    <property type="entry name" value="KINESIN_MOTOR_1"/>
    <property type="match status" value="1"/>
</dbReference>
<name>A0A2Z7D0N7_9LAMI</name>
<keyword evidence="2 4" id="KW-0067">ATP-binding</keyword>
<keyword evidence="5" id="KW-0493">Microtubule</keyword>
<protein>
    <recommendedName>
        <fullName evidence="5">Kinesin-like protein</fullName>
    </recommendedName>
</protein>
<evidence type="ECO:0000259" key="6">
    <source>
        <dbReference type="PROSITE" id="PS50067"/>
    </source>
</evidence>
<dbReference type="SUPFAM" id="SSF52540">
    <property type="entry name" value="P-loop containing nucleoside triphosphate hydrolases"/>
    <property type="match status" value="1"/>
</dbReference>
<dbReference type="PANTHER" id="PTHR47969">
    <property type="entry name" value="CHROMOSOME-ASSOCIATED KINESIN KIF4A-RELATED"/>
    <property type="match status" value="1"/>
</dbReference>
<evidence type="ECO:0000313" key="8">
    <source>
        <dbReference type="Proteomes" id="UP000250235"/>
    </source>
</evidence>
<dbReference type="PROSITE" id="PS50067">
    <property type="entry name" value="KINESIN_MOTOR_2"/>
    <property type="match status" value="1"/>
</dbReference>
<evidence type="ECO:0000313" key="7">
    <source>
        <dbReference type="EMBL" id="KZV51797.1"/>
    </source>
</evidence>
<reference evidence="7 8" key="1">
    <citation type="journal article" date="2015" name="Proc. Natl. Acad. Sci. U.S.A.">
        <title>The resurrection genome of Boea hygrometrica: A blueprint for survival of dehydration.</title>
        <authorList>
            <person name="Xiao L."/>
            <person name="Yang G."/>
            <person name="Zhang L."/>
            <person name="Yang X."/>
            <person name="Zhao S."/>
            <person name="Ji Z."/>
            <person name="Zhou Q."/>
            <person name="Hu M."/>
            <person name="Wang Y."/>
            <person name="Chen M."/>
            <person name="Xu Y."/>
            <person name="Jin H."/>
            <person name="Xiao X."/>
            <person name="Hu G."/>
            <person name="Bao F."/>
            <person name="Hu Y."/>
            <person name="Wan P."/>
            <person name="Li L."/>
            <person name="Deng X."/>
            <person name="Kuang T."/>
            <person name="Xiang C."/>
            <person name="Zhu J.K."/>
            <person name="Oliver M.J."/>
            <person name="He Y."/>
        </authorList>
    </citation>
    <scope>NUCLEOTIDE SEQUENCE [LARGE SCALE GENOMIC DNA]</scope>
    <source>
        <strain evidence="8">cv. XS01</strain>
    </source>
</reference>
<dbReference type="GO" id="GO:0005875">
    <property type="term" value="C:microtubule associated complex"/>
    <property type="evidence" value="ECO:0007669"/>
    <property type="project" value="TreeGrafter"/>
</dbReference>
<dbReference type="InterPro" id="IPR019821">
    <property type="entry name" value="Kinesin_motor_CS"/>
</dbReference>
<sequence length="579" mass="64391">MEVFLLPSRIPPGIFILVRFLKSESSHEFGHFSREKFLPKMKTPISCVSLLNQESQTSGDEVTVFLRDPESSRNECYKLDALFGQEDNNVSQIFEEEVRPLIPGLFQGYNATVFAYGATGSGKTYTMQGRDTLPGLMYRAMTLILSKSKSTGSSVAVSYYEVYLDNCYDLLEPNKKKIMVLNDKEEKLHLKGLAQIGVSVMSQFNEIFSAALRRRKVAHTVLNDVSSRSHAVLVITIFTPSNDNVANPVTGKLNLIDLAGNEDNRKTVNEGIRLQESAKINQSLFALSNVIYAVNNNDLRIPYRESKLTRILQDSLGGTSRALMIACLNPGEYQESVRTVSLAARSRHISNFMSAQKNASSKVKIDMEAKLFAWLESKGKKIACRNSKDSRSVQEQELLKKQRTSNGRKLFDSGCHENPCRNVEKLAAAVTNNCVISIQGDASEVKSPLLDDHGETKANTYHNVITSSTPVTEKVKTFQSPEREALSSINTNIQKPQVSPLDLKTPKSNSITCNDERSFQKLGTPLNKFVVQSSHLKGIGSKIAEYIIELRESSPLKSVRNIFERAARGVLEESASDDI</sequence>
<keyword evidence="1 4" id="KW-0547">Nucleotide-binding</keyword>
<dbReference type="GO" id="GO:0005524">
    <property type="term" value="F:ATP binding"/>
    <property type="evidence" value="ECO:0007669"/>
    <property type="project" value="UniProtKB-UniRule"/>
</dbReference>
<evidence type="ECO:0000256" key="1">
    <source>
        <dbReference type="ARBA" id="ARBA00022741"/>
    </source>
</evidence>
<dbReference type="Pfam" id="PF00225">
    <property type="entry name" value="Kinesin"/>
    <property type="match status" value="1"/>
</dbReference>
<dbReference type="GO" id="GO:0008017">
    <property type="term" value="F:microtubule binding"/>
    <property type="evidence" value="ECO:0007669"/>
    <property type="project" value="InterPro"/>
</dbReference>
<dbReference type="InterPro" id="IPR027640">
    <property type="entry name" value="Kinesin-like_fam"/>
</dbReference>
<dbReference type="AlphaFoldDB" id="A0A2Z7D0N7"/>
<evidence type="ECO:0000256" key="5">
    <source>
        <dbReference type="RuleBase" id="RU000394"/>
    </source>
</evidence>
<gene>
    <name evidence="7" type="ORF">F511_11485</name>
</gene>
<keyword evidence="3 4" id="KW-0505">Motor protein</keyword>
<feature type="binding site" evidence="4">
    <location>
        <begin position="117"/>
        <end position="124"/>
    </location>
    <ligand>
        <name>ATP</name>
        <dbReference type="ChEBI" id="CHEBI:30616"/>
    </ligand>
</feature>
<dbReference type="Proteomes" id="UP000250235">
    <property type="component" value="Unassembled WGS sequence"/>
</dbReference>
<dbReference type="InterPro" id="IPR036961">
    <property type="entry name" value="Kinesin_motor_dom_sf"/>
</dbReference>
<evidence type="ECO:0000256" key="3">
    <source>
        <dbReference type="ARBA" id="ARBA00023175"/>
    </source>
</evidence>
<dbReference type="GO" id="GO:0051231">
    <property type="term" value="P:spindle elongation"/>
    <property type="evidence" value="ECO:0007669"/>
    <property type="project" value="TreeGrafter"/>
</dbReference>
<dbReference type="InterPro" id="IPR001752">
    <property type="entry name" value="Kinesin_motor_dom"/>
</dbReference>
<dbReference type="Gene3D" id="3.40.850.10">
    <property type="entry name" value="Kinesin motor domain"/>
    <property type="match status" value="1"/>
</dbReference>